<evidence type="ECO:0000313" key="1">
    <source>
        <dbReference type="EMBL" id="TCC99171.1"/>
    </source>
</evidence>
<sequence length="222" mass="25033">MTKQILIMSFLTGLLGVFGCNNKPKEDSDKEQFEEILNDPRVNSREVGEREGIKYFQVIKDGKVGFRNLDGNIVIESKFDSAEMFSEGVSTVQLGEKYGMIDEKGNYVLQLMALDYLGSLHNGLASFLANDKYGFVNAKGQEVIKPKYDWVDEFSEGLCVVRNDMGKHGYIDTIGKVVVDLQFQYASKFEKGQAKIEINNLWGAINKSGKIIEEATHKYSTW</sequence>
<dbReference type="Proteomes" id="UP000291117">
    <property type="component" value="Unassembled WGS sequence"/>
</dbReference>
<proteinExistence type="predicted"/>
<dbReference type="PROSITE" id="PS51257">
    <property type="entry name" value="PROKAR_LIPOPROTEIN"/>
    <property type="match status" value="1"/>
</dbReference>
<dbReference type="RefSeq" id="WP_131606117.1">
    <property type="nucleotide sequence ID" value="NZ_SJSM01000001.1"/>
</dbReference>
<dbReference type="PANTHER" id="PTHR37841:SF1">
    <property type="entry name" value="DUF3298 DOMAIN-CONTAINING PROTEIN"/>
    <property type="match status" value="1"/>
</dbReference>
<accession>A0A4R0NFD6</accession>
<dbReference type="AlphaFoldDB" id="A0A4R0NFD6"/>
<protein>
    <submittedName>
        <fullName evidence="1">WG repeat-containing protein</fullName>
    </submittedName>
</protein>
<dbReference type="InterPro" id="IPR032774">
    <property type="entry name" value="WG_beta_rep"/>
</dbReference>
<dbReference type="EMBL" id="SJSM01000001">
    <property type="protein sequence ID" value="TCC99171.1"/>
    <property type="molecule type" value="Genomic_DNA"/>
</dbReference>
<name>A0A4R0NFD6_9SPHI</name>
<dbReference type="PANTHER" id="PTHR37841">
    <property type="entry name" value="GLR2918 PROTEIN"/>
    <property type="match status" value="1"/>
</dbReference>
<dbReference type="OrthoDB" id="697275at2"/>
<evidence type="ECO:0000313" key="2">
    <source>
        <dbReference type="Proteomes" id="UP000291117"/>
    </source>
</evidence>
<gene>
    <name evidence="1" type="ORF">EZ444_00360</name>
</gene>
<reference evidence="1 2" key="1">
    <citation type="submission" date="2019-02" db="EMBL/GenBank/DDBJ databases">
        <title>Pedobacter sp. RP-3-8 sp. nov., isolated from Arctic soil.</title>
        <authorList>
            <person name="Dahal R.H."/>
        </authorList>
    </citation>
    <scope>NUCLEOTIDE SEQUENCE [LARGE SCALE GENOMIC DNA]</scope>
    <source>
        <strain evidence="1 2">RP-3-8</strain>
    </source>
</reference>
<dbReference type="Pfam" id="PF14903">
    <property type="entry name" value="WG_beta_rep"/>
    <property type="match status" value="3"/>
</dbReference>
<comment type="caution">
    <text evidence="1">The sequence shown here is derived from an EMBL/GenBank/DDBJ whole genome shotgun (WGS) entry which is preliminary data.</text>
</comment>
<dbReference type="SUPFAM" id="SSF69360">
    <property type="entry name" value="Cell wall binding repeat"/>
    <property type="match status" value="1"/>
</dbReference>
<keyword evidence="2" id="KW-1185">Reference proteome</keyword>
<organism evidence="1 2">
    <name type="scientific">Pedobacter hiemivivus</name>
    <dbReference type="NCBI Taxonomy" id="2530454"/>
    <lineage>
        <taxon>Bacteria</taxon>
        <taxon>Pseudomonadati</taxon>
        <taxon>Bacteroidota</taxon>
        <taxon>Sphingobacteriia</taxon>
        <taxon>Sphingobacteriales</taxon>
        <taxon>Sphingobacteriaceae</taxon>
        <taxon>Pedobacter</taxon>
    </lineage>
</organism>